<dbReference type="GO" id="GO:0005786">
    <property type="term" value="C:signal recognition particle, endoplasmic reticulum targeting"/>
    <property type="evidence" value="ECO:0007669"/>
    <property type="project" value="TreeGrafter"/>
</dbReference>
<dbReference type="OrthoDB" id="5421607at2759"/>
<feature type="compositionally biased region" description="Basic and acidic residues" evidence="1">
    <location>
        <begin position="259"/>
        <end position="269"/>
    </location>
</feature>
<dbReference type="GO" id="GO:0043022">
    <property type="term" value="F:ribosome binding"/>
    <property type="evidence" value="ECO:0007669"/>
    <property type="project" value="TreeGrafter"/>
</dbReference>
<dbReference type="STRING" id="1314781.A0A165MJY3"/>
<keyword evidence="3" id="KW-1185">Reference proteome</keyword>
<dbReference type="Proteomes" id="UP000077266">
    <property type="component" value="Unassembled WGS sequence"/>
</dbReference>
<organism evidence="2 3">
    <name type="scientific">Exidia glandulosa HHB12029</name>
    <dbReference type="NCBI Taxonomy" id="1314781"/>
    <lineage>
        <taxon>Eukaryota</taxon>
        <taxon>Fungi</taxon>
        <taxon>Dikarya</taxon>
        <taxon>Basidiomycota</taxon>
        <taxon>Agaricomycotina</taxon>
        <taxon>Agaricomycetes</taxon>
        <taxon>Auriculariales</taxon>
        <taxon>Exidiaceae</taxon>
        <taxon>Exidia</taxon>
    </lineage>
</organism>
<dbReference type="PANTHER" id="PTHR14094:SF9">
    <property type="entry name" value="SIGNAL RECOGNITION PARTICLE SUBUNIT SRP72"/>
    <property type="match status" value="1"/>
</dbReference>
<dbReference type="GO" id="GO:0008312">
    <property type="term" value="F:7S RNA binding"/>
    <property type="evidence" value="ECO:0007669"/>
    <property type="project" value="TreeGrafter"/>
</dbReference>
<dbReference type="PANTHER" id="PTHR14094">
    <property type="entry name" value="SIGNAL RECOGNITION PARTICLE 72"/>
    <property type="match status" value="1"/>
</dbReference>
<reference evidence="2 3" key="1">
    <citation type="journal article" date="2016" name="Mol. Biol. Evol.">
        <title>Comparative Genomics of Early-Diverging Mushroom-Forming Fungi Provides Insights into the Origins of Lignocellulose Decay Capabilities.</title>
        <authorList>
            <person name="Nagy L.G."/>
            <person name="Riley R."/>
            <person name="Tritt A."/>
            <person name="Adam C."/>
            <person name="Daum C."/>
            <person name="Floudas D."/>
            <person name="Sun H."/>
            <person name="Yadav J.S."/>
            <person name="Pangilinan J."/>
            <person name="Larsson K.H."/>
            <person name="Matsuura K."/>
            <person name="Barry K."/>
            <person name="Labutti K."/>
            <person name="Kuo R."/>
            <person name="Ohm R.A."/>
            <person name="Bhattacharya S.S."/>
            <person name="Shirouzu T."/>
            <person name="Yoshinaga Y."/>
            <person name="Martin F.M."/>
            <person name="Grigoriev I.V."/>
            <person name="Hibbett D.S."/>
        </authorList>
    </citation>
    <scope>NUCLEOTIDE SEQUENCE [LARGE SCALE GENOMIC DNA]</scope>
    <source>
        <strain evidence="2 3">HHB12029</strain>
    </source>
</reference>
<dbReference type="InParanoid" id="A0A165MJY3"/>
<dbReference type="EMBL" id="KV425910">
    <property type="protein sequence ID" value="KZV99377.1"/>
    <property type="molecule type" value="Genomic_DNA"/>
</dbReference>
<dbReference type="SUPFAM" id="SSF48452">
    <property type="entry name" value="TPR-like"/>
    <property type="match status" value="1"/>
</dbReference>
<evidence type="ECO:0000313" key="2">
    <source>
        <dbReference type="EMBL" id="KZV99377.1"/>
    </source>
</evidence>
<evidence type="ECO:0000256" key="1">
    <source>
        <dbReference type="SAM" id="MobiDB-lite"/>
    </source>
</evidence>
<dbReference type="GO" id="GO:0006614">
    <property type="term" value="P:SRP-dependent cotranslational protein targeting to membrane"/>
    <property type="evidence" value="ECO:0007669"/>
    <property type="project" value="InterPro"/>
</dbReference>
<proteinExistence type="predicted"/>
<feature type="compositionally biased region" description="Basic and acidic residues" evidence="1">
    <location>
        <begin position="24"/>
        <end position="35"/>
    </location>
</feature>
<feature type="compositionally biased region" description="Low complexity" evidence="1">
    <location>
        <begin position="283"/>
        <end position="296"/>
    </location>
</feature>
<evidence type="ECO:0000313" key="3">
    <source>
        <dbReference type="Proteomes" id="UP000077266"/>
    </source>
</evidence>
<feature type="region of interest" description="Disordered" evidence="1">
    <location>
        <begin position="1"/>
        <end position="35"/>
    </location>
</feature>
<feature type="compositionally biased region" description="Low complexity" evidence="1">
    <location>
        <begin position="219"/>
        <end position="237"/>
    </location>
</feature>
<dbReference type="InterPro" id="IPR026270">
    <property type="entry name" value="SRP72"/>
</dbReference>
<accession>A0A165MJY3</accession>
<dbReference type="AlphaFoldDB" id="A0A165MJY3"/>
<feature type="compositionally biased region" description="Basic residues" evidence="1">
    <location>
        <begin position="9"/>
        <end position="23"/>
    </location>
</feature>
<sequence length="314" mass="33625">MSAPATKAKPARKAGKFTPKRTTKGKEFTPRAPRSTEDRLKRLFVSLTAQIDGAHFKNAIRTCNKILVLAPNDADVLQTKLFLLLQTEDYAAALDLASAPEHRFQKAYALYRLNRETDAGEVVKELKAVELDDDAARGVEHLEAQLEYRQGDYDGAVKTYTHLLDTCAPQSDEQSDLLTNLSAAQAHLDFLTSGFQSSIASLPATVIQSLETAPPPSAAPTASHPTTAVVTTSPAPTRKGPRPSRVPKGVVPGVTPPPDPERWIKKSERTNVVVHSRKKGKKVVGAAGTTQGAAVVEQPQPSAGGGGGGKKKKR</sequence>
<feature type="region of interest" description="Disordered" evidence="1">
    <location>
        <begin position="211"/>
        <end position="314"/>
    </location>
</feature>
<name>A0A165MJY3_EXIGL</name>
<dbReference type="Gene3D" id="1.25.40.10">
    <property type="entry name" value="Tetratricopeptide repeat domain"/>
    <property type="match status" value="1"/>
</dbReference>
<gene>
    <name evidence="2" type="ORF">EXIGLDRAFT_668520</name>
</gene>
<protein>
    <recommendedName>
        <fullName evidence="4">Signal recognition particle subunit SRP72</fullName>
    </recommendedName>
</protein>
<evidence type="ECO:0008006" key="4">
    <source>
        <dbReference type="Google" id="ProtNLM"/>
    </source>
</evidence>
<dbReference type="InterPro" id="IPR011990">
    <property type="entry name" value="TPR-like_helical_dom_sf"/>
</dbReference>